<feature type="region of interest" description="Disordered" evidence="1">
    <location>
        <begin position="103"/>
        <end position="172"/>
    </location>
</feature>
<comment type="caution">
    <text evidence="3">The sequence shown here is derived from an EMBL/GenBank/DDBJ whole genome shotgun (WGS) entry which is preliminary data.</text>
</comment>
<evidence type="ECO:0000256" key="1">
    <source>
        <dbReference type="SAM" id="MobiDB-lite"/>
    </source>
</evidence>
<dbReference type="InterPro" id="IPR049227">
    <property type="entry name" value="DUF6824"/>
</dbReference>
<proteinExistence type="predicted"/>
<reference evidence="3" key="1">
    <citation type="submission" date="2023-06" db="EMBL/GenBank/DDBJ databases">
        <title>Survivors Of The Sea: Transcriptome response of Skeletonema marinoi to long-term dormancy.</title>
        <authorList>
            <person name="Pinder M.I.M."/>
            <person name="Kourtchenko O."/>
            <person name="Robertson E.K."/>
            <person name="Larsson T."/>
            <person name="Maumus F."/>
            <person name="Osuna-Cruz C.M."/>
            <person name="Vancaester E."/>
            <person name="Stenow R."/>
            <person name="Vandepoele K."/>
            <person name="Ploug H."/>
            <person name="Bruchert V."/>
            <person name="Godhe A."/>
            <person name="Topel M."/>
        </authorList>
    </citation>
    <scope>NUCLEOTIDE SEQUENCE</scope>
    <source>
        <strain evidence="3">R05AC</strain>
    </source>
</reference>
<dbReference type="Proteomes" id="UP001224775">
    <property type="component" value="Unassembled WGS sequence"/>
</dbReference>
<evidence type="ECO:0000313" key="3">
    <source>
        <dbReference type="EMBL" id="KAK1745864.1"/>
    </source>
</evidence>
<feature type="domain" description="DUF6824" evidence="2">
    <location>
        <begin position="11"/>
        <end position="95"/>
    </location>
</feature>
<feature type="compositionally biased region" description="Polar residues" evidence="1">
    <location>
        <begin position="7"/>
        <end position="23"/>
    </location>
</feature>
<organism evidence="3 4">
    <name type="scientific">Skeletonema marinoi</name>
    <dbReference type="NCBI Taxonomy" id="267567"/>
    <lineage>
        <taxon>Eukaryota</taxon>
        <taxon>Sar</taxon>
        <taxon>Stramenopiles</taxon>
        <taxon>Ochrophyta</taxon>
        <taxon>Bacillariophyta</taxon>
        <taxon>Coscinodiscophyceae</taxon>
        <taxon>Thalassiosirophycidae</taxon>
        <taxon>Thalassiosirales</taxon>
        <taxon>Skeletonemataceae</taxon>
        <taxon>Skeletonema</taxon>
        <taxon>Skeletonema marinoi-dohrnii complex</taxon>
    </lineage>
</organism>
<evidence type="ECO:0000259" key="2">
    <source>
        <dbReference type="Pfam" id="PF20710"/>
    </source>
</evidence>
<name>A0AAD8YHX7_9STRA</name>
<gene>
    <name evidence="3" type="ORF">QTG54_003788</name>
</gene>
<feature type="region of interest" description="Disordered" evidence="1">
    <location>
        <begin position="1"/>
        <end position="24"/>
    </location>
</feature>
<protein>
    <recommendedName>
        <fullName evidence="2">DUF6824 domain-containing protein</fullName>
    </recommendedName>
</protein>
<evidence type="ECO:0000313" key="4">
    <source>
        <dbReference type="Proteomes" id="UP001224775"/>
    </source>
</evidence>
<sequence>MNMEMKPTQTDVLSGRGVSTNNHKGNENFRNIIIDQMDTYAASTKSQKMAISKDVVHRLHNNFTPPGRFLKKDSETKQWVELTMKEATGKTAQAFAYAIRDRRKIKEENQKHEKTEEPATRLSGTKRPASSLDFANEGHSSASTLTHSDEKGKASKQTKTQNKSTGAQSSGTIGRAAAAPGFFTEFFTNPINLVIRRGFNNQQLLRPQVQPNLQQQTLMQQVNTIAEFLRRQQDGNDEQKEG</sequence>
<feature type="compositionally biased region" description="Polar residues" evidence="1">
    <location>
        <begin position="155"/>
        <end position="172"/>
    </location>
</feature>
<accession>A0AAD8YHX7</accession>
<feature type="compositionally biased region" description="Basic and acidic residues" evidence="1">
    <location>
        <begin position="104"/>
        <end position="119"/>
    </location>
</feature>
<keyword evidence="4" id="KW-1185">Reference proteome</keyword>
<dbReference type="EMBL" id="JATAAI010000005">
    <property type="protein sequence ID" value="KAK1745864.1"/>
    <property type="molecule type" value="Genomic_DNA"/>
</dbReference>
<dbReference type="AlphaFoldDB" id="A0AAD8YHX7"/>
<dbReference type="Pfam" id="PF20710">
    <property type="entry name" value="DUF6824"/>
    <property type="match status" value="1"/>
</dbReference>